<dbReference type="InterPro" id="IPR025857">
    <property type="entry name" value="MacB_PCD"/>
</dbReference>
<reference evidence="10" key="1">
    <citation type="submission" date="2021-01" db="EMBL/GenBank/DDBJ databases">
        <title>Modified the classification status of verrucomicrobia.</title>
        <authorList>
            <person name="Feng X."/>
        </authorList>
    </citation>
    <scope>NUCLEOTIDE SEQUENCE</scope>
    <source>
        <strain evidence="10">KCTC 13126</strain>
    </source>
</reference>
<keyword evidence="4 7" id="KW-1133">Transmembrane helix</keyword>
<comment type="similarity">
    <text evidence="6">Belongs to the ABC-4 integral membrane protein family.</text>
</comment>
<dbReference type="GO" id="GO:0022857">
    <property type="term" value="F:transmembrane transporter activity"/>
    <property type="evidence" value="ECO:0007669"/>
    <property type="project" value="TreeGrafter"/>
</dbReference>
<feature type="transmembrane region" description="Helical" evidence="7">
    <location>
        <begin position="301"/>
        <end position="328"/>
    </location>
</feature>
<keyword evidence="5 7" id="KW-0472">Membrane</keyword>
<dbReference type="RefSeq" id="WP_200354618.1">
    <property type="nucleotide sequence ID" value="NZ_JAENIL010000008.1"/>
</dbReference>
<evidence type="ECO:0000313" key="11">
    <source>
        <dbReference type="Proteomes" id="UP000617628"/>
    </source>
</evidence>
<proteinExistence type="inferred from homology"/>
<evidence type="ECO:0000256" key="2">
    <source>
        <dbReference type="ARBA" id="ARBA00022475"/>
    </source>
</evidence>
<keyword evidence="11" id="KW-1185">Reference proteome</keyword>
<protein>
    <submittedName>
        <fullName evidence="10">ABC transporter permease</fullName>
    </submittedName>
</protein>
<dbReference type="GO" id="GO:0005886">
    <property type="term" value="C:plasma membrane"/>
    <property type="evidence" value="ECO:0007669"/>
    <property type="project" value="UniProtKB-SubCell"/>
</dbReference>
<evidence type="ECO:0000256" key="6">
    <source>
        <dbReference type="ARBA" id="ARBA00038076"/>
    </source>
</evidence>
<gene>
    <name evidence="10" type="ORF">JIN87_05955</name>
</gene>
<dbReference type="PANTHER" id="PTHR30572">
    <property type="entry name" value="MEMBRANE COMPONENT OF TRANSPORTER-RELATED"/>
    <property type="match status" value="1"/>
</dbReference>
<evidence type="ECO:0000313" key="10">
    <source>
        <dbReference type="EMBL" id="MBK1876404.1"/>
    </source>
</evidence>
<evidence type="ECO:0000256" key="3">
    <source>
        <dbReference type="ARBA" id="ARBA00022692"/>
    </source>
</evidence>
<feature type="domain" description="ABC3 transporter permease C-terminal" evidence="8">
    <location>
        <begin position="307"/>
        <end position="421"/>
    </location>
</feature>
<sequence length="428" mass="47251">MKRSRIRRTLNDFEESARIAGEQLREHKVRSLLTALGVIIGVWAVILIGVGMNGLDTGFRNSLAMLGDDHFYIEKFPWRNVGDDWRKYIRRQNMESYYADEINEIISQTPNTGLVIAVPTIGFRRNMSYEDQTANGIQFTATTSDFSYISTADIAEGRFFTQTEASSGQNVVILGSGVMEALFPDEEIDQILGRRVKISRIKFTVIGVLESQGSFLGLQSFDNQAIVPLPTARKFFIGHRYWNGTSIRVVKQPEIDREEARDEIIGAMRRVRGLEAGEENDFDVNASDAVEDTIGPVKAGIAVAGFIITGLALFVGAIGIMNITFVSVKERTKEIGTRRAIGARRSSILTQFLMEAVSICLLGGLVGLLLAFGSKTILDHYAPNFPASLSFNLMILAVSLSVTTGILSGFIPAWMASRLEPANALRHE</sequence>
<keyword evidence="3 7" id="KW-0812">Transmembrane</keyword>
<dbReference type="InterPro" id="IPR050250">
    <property type="entry name" value="Macrolide_Exporter_MacB"/>
</dbReference>
<dbReference type="Pfam" id="PF02687">
    <property type="entry name" value="FtsX"/>
    <property type="match status" value="1"/>
</dbReference>
<feature type="transmembrane region" description="Helical" evidence="7">
    <location>
        <begin position="348"/>
        <end position="373"/>
    </location>
</feature>
<evidence type="ECO:0000256" key="7">
    <source>
        <dbReference type="SAM" id="Phobius"/>
    </source>
</evidence>
<keyword evidence="2" id="KW-1003">Cell membrane</keyword>
<feature type="domain" description="MacB-like periplasmic core" evidence="9">
    <location>
        <begin position="31"/>
        <end position="264"/>
    </location>
</feature>
<feature type="transmembrane region" description="Helical" evidence="7">
    <location>
        <begin position="32"/>
        <end position="52"/>
    </location>
</feature>
<feature type="transmembrane region" description="Helical" evidence="7">
    <location>
        <begin position="393"/>
        <end position="416"/>
    </location>
</feature>
<evidence type="ECO:0000256" key="1">
    <source>
        <dbReference type="ARBA" id="ARBA00004651"/>
    </source>
</evidence>
<dbReference type="PANTHER" id="PTHR30572:SF4">
    <property type="entry name" value="ABC TRANSPORTER PERMEASE YTRF"/>
    <property type="match status" value="1"/>
</dbReference>
<comment type="subcellular location">
    <subcellularLocation>
        <location evidence="1">Cell membrane</location>
        <topology evidence="1">Multi-pass membrane protein</topology>
    </subcellularLocation>
</comment>
<comment type="caution">
    <text evidence="10">The sequence shown here is derived from an EMBL/GenBank/DDBJ whole genome shotgun (WGS) entry which is preliminary data.</text>
</comment>
<evidence type="ECO:0000259" key="8">
    <source>
        <dbReference type="Pfam" id="PF02687"/>
    </source>
</evidence>
<dbReference type="InterPro" id="IPR003838">
    <property type="entry name" value="ABC3_permease_C"/>
</dbReference>
<dbReference type="Pfam" id="PF12704">
    <property type="entry name" value="MacB_PCD"/>
    <property type="match status" value="1"/>
</dbReference>
<evidence type="ECO:0000259" key="9">
    <source>
        <dbReference type="Pfam" id="PF12704"/>
    </source>
</evidence>
<name>A0A934RWD2_9BACT</name>
<dbReference type="AlphaFoldDB" id="A0A934RWD2"/>
<evidence type="ECO:0000256" key="4">
    <source>
        <dbReference type="ARBA" id="ARBA00022989"/>
    </source>
</evidence>
<evidence type="ECO:0000256" key="5">
    <source>
        <dbReference type="ARBA" id="ARBA00023136"/>
    </source>
</evidence>
<dbReference type="Proteomes" id="UP000617628">
    <property type="component" value="Unassembled WGS sequence"/>
</dbReference>
<dbReference type="EMBL" id="JAENIL010000008">
    <property type="protein sequence ID" value="MBK1876404.1"/>
    <property type="molecule type" value="Genomic_DNA"/>
</dbReference>
<accession>A0A934RWD2</accession>
<organism evidence="10 11">
    <name type="scientific">Pelagicoccus mobilis</name>
    <dbReference type="NCBI Taxonomy" id="415221"/>
    <lineage>
        <taxon>Bacteria</taxon>
        <taxon>Pseudomonadati</taxon>
        <taxon>Verrucomicrobiota</taxon>
        <taxon>Opitutia</taxon>
        <taxon>Puniceicoccales</taxon>
        <taxon>Pelagicoccaceae</taxon>
        <taxon>Pelagicoccus</taxon>
    </lineage>
</organism>